<dbReference type="PANTHER" id="PTHR14187">
    <property type="entry name" value="ALPHA KINASE/ELONGATION FACTOR 2 KINASE"/>
    <property type="match status" value="1"/>
</dbReference>
<dbReference type="GO" id="GO:0005524">
    <property type="term" value="F:ATP binding"/>
    <property type="evidence" value="ECO:0007669"/>
    <property type="project" value="UniProtKB-KW"/>
</dbReference>
<dbReference type="CDD" id="cd10170">
    <property type="entry name" value="ASKHA_NBD_HSP70"/>
    <property type="match status" value="1"/>
</dbReference>
<accession>A0A484F9W8</accession>
<sequence>MPTPADRKTIVIGIDFGTTFSGVSWAFSGQPNNIEVITQWCSELNLNSDTEKTPTTLLYGNLQEKACWGYGIPASSADKCLKWFKLLLIDEEDLPTELRKSSQIATARRLLRQCNRDVVEVISSYLRHLWNHSIDCITRSTGKGLLRLCRFHVVVTIPAIWPEYSKARMRRAAEDAGILKSRPAGETVLSFVSEPEAAALATMYDLQCRPDIENGDHFVVCDAGGGTVDLISYEIVSTDPMVVREAVKGDGRLCGGVFLDEAFAQLLREKLGHNAWDAMTKDEAQRVLHNDWEHGIKRQFYGQDKDWIVVLPYNCSSVSGSKGLWRKPILTLDFSDLDPLFYEIAKQIEDLVHEQVQQVQQKYSQTPRYIFLVGGFGRCAYLHNLLDQCASTDFTEVLQSHGSKPWSAVCRGAVIRGLAQLNQCPEFAVKIESRIARVSYGTVFRQPYDPGIHKSVDKVWDENEMKWKADNQVKWYLKQGANVSETTPVSHSYYRLYAKPPKEIVVALCYSTTFPIPLRKDKSVKQLCTVTWTRRIDFETLPKYTNPAGKIFYHLQWEMAMVCDGVSLDFTITHNKMRMAAKNVSVEFNTHDGRF</sequence>
<dbReference type="Gene3D" id="3.30.420.40">
    <property type="match status" value="1"/>
</dbReference>
<dbReference type="InterPro" id="IPR013126">
    <property type="entry name" value="Hsp_70_fam"/>
</dbReference>
<evidence type="ECO:0000256" key="1">
    <source>
        <dbReference type="ARBA" id="ARBA00022741"/>
    </source>
</evidence>
<keyword evidence="3" id="KW-0346">Stress response</keyword>
<evidence type="ECO:0000313" key="3">
    <source>
        <dbReference type="EMBL" id="TDZ15119.1"/>
    </source>
</evidence>
<dbReference type="PANTHER" id="PTHR14187:SF5">
    <property type="entry name" value="HEAT SHOCK 70 KDA PROTEIN 12A"/>
    <property type="match status" value="1"/>
</dbReference>
<gene>
    <name evidence="3" type="primary">Hspa12b</name>
    <name evidence="3" type="ORF">Cob_v011987</name>
</gene>
<dbReference type="SUPFAM" id="SSF53067">
    <property type="entry name" value="Actin-like ATPase domain"/>
    <property type="match status" value="2"/>
</dbReference>
<keyword evidence="2" id="KW-0067">ATP-binding</keyword>
<organism evidence="3 4">
    <name type="scientific">Colletotrichum orbiculare (strain 104-T / ATCC 96160 / CBS 514.97 / LARS 414 / MAFF 240422)</name>
    <name type="common">Cucumber anthracnose fungus</name>
    <name type="synonym">Colletotrichum lagenarium</name>
    <dbReference type="NCBI Taxonomy" id="1213857"/>
    <lineage>
        <taxon>Eukaryota</taxon>
        <taxon>Fungi</taxon>
        <taxon>Dikarya</taxon>
        <taxon>Ascomycota</taxon>
        <taxon>Pezizomycotina</taxon>
        <taxon>Sordariomycetes</taxon>
        <taxon>Hypocreomycetidae</taxon>
        <taxon>Glomerellales</taxon>
        <taxon>Glomerellaceae</taxon>
        <taxon>Colletotrichum</taxon>
        <taxon>Colletotrichum orbiculare species complex</taxon>
    </lineage>
</organism>
<comment type="caution">
    <text evidence="3">The sequence shown here is derived from an EMBL/GenBank/DDBJ whole genome shotgun (WGS) entry which is preliminary data.</text>
</comment>
<dbReference type="GO" id="GO:0140662">
    <property type="term" value="F:ATP-dependent protein folding chaperone"/>
    <property type="evidence" value="ECO:0007669"/>
    <property type="project" value="InterPro"/>
</dbReference>
<keyword evidence="4" id="KW-1185">Reference proteome</keyword>
<name>A0A484F9W8_COLOR</name>
<proteinExistence type="predicted"/>
<evidence type="ECO:0000313" key="4">
    <source>
        <dbReference type="Proteomes" id="UP000014480"/>
    </source>
</evidence>
<dbReference type="EMBL" id="AMCV02000043">
    <property type="protein sequence ID" value="TDZ15119.1"/>
    <property type="molecule type" value="Genomic_DNA"/>
</dbReference>
<dbReference type="InterPro" id="IPR043129">
    <property type="entry name" value="ATPase_NBD"/>
</dbReference>
<reference evidence="4" key="1">
    <citation type="journal article" date="2013" name="New Phytol.">
        <title>Comparative genomic and transcriptomic analyses reveal the hemibiotrophic stage shift of Colletotrichum fungi.</title>
        <authorList>
            <person name="Gan P."/>
            <person name="Ikeda K."/>
            <person name="Irieda H."/>
            <person name="Narusaka M."/>
            <person name="O'Connell R.J."/>
            <person name="Narusaka Y."/>
            <person name="Takano Y."/>
            <person name="Kubo Y."/>
            <person name="Shirasu K."/>
        </authorList>
    </citation>
    <scope>NUCLEOTIDE SEQUENCE [LARGE SCALE GENOMIC DNA]</scope>
    <source>
        <strain evidence="4">104-T / ATCC 96160 / CBS 514.97 / LARS 414 / MAFF 240422</strain>
    </source>
</reference>
<dbReference type="Proteomes" id="UP000014480">
    <property type="component" value="Unassembled WGS sequence"/>
</dbReference>
<protein>
    <submittedName>
        <fullName evidence="3">Heat shock 70 kDa protein 12B</fullName>
    </submittedName>
</protein>
<reference evidence="4" key="2">
    <citation type="journal article" date="2019" name="Mol. Plant Microbe Interact.">
        <title>Genome sequence resources for four phytopathogenic fungi from the Colletotrichum orbiculare species complex.</title>
        <authorList>
            <person name="Gan P."/>
            <person name="Tsushima A."/>
            <person name="Narusaka M."/>
            <person name="Narusaka Y."/>
            <person name="Takano Y."/>
            <person name="Kubo Y."/>
            <person name="Shirasu K."/>
        </authorList>
    </citation>
    <scope>GENOME REANNOTATION</scope>
    <source>
        <strain evidence="4">104-T / ATCC 96160 / CBS 514.97 / LARS 414 / MAFF 240422</strain>
    </source>
</reference>
<evidence type="ECO:0000256" key="2">
    <source>
        <dbReference type="ARBA" id="ARBA00022840"/>
    </source>
</evidence>
<dbReference type="STRING" id="1213857.A0A484F9W8"/>
<dbReference type="Pfam" id="PF00012">
    <property type="entry name" value="HSP70"/>
    <property type="match status" value="1"/>
</dbReference>
<dbReference type="AlphaFoldDB" id="A0A484F9W8"/>
<keyword evidence="1" id="KW-0547">Nucleotide-binding</keyword>
<dbReference type="OrthoDB" id="2963168at2759"/>